<comment type="similarity">
    <text evidence="2 9">Belongs to the peptidase M18 family.</text>
</comment>
<name>A0A2W4R488_9GAMM</name>
<dbReference type="PRINTS" id="PR00932">
    <property type="entry name" value="AMINO1PTASE"/>
</dbReference>
<dbReference type="CDD" id="cd05658">
    <property type="entry name" value="M18_DAP"/>
    <property type="match status" value="1"/>
</dbReference>
<evidence type="ECO:0000256" key="3">
    <source>
        <dbReference type="ARBA" id="ARBA00022438"/>
    </source>
</evidence>
<dbReference type="EMBL" id="QJPH01000407">
    <property type="protein sequence ID" value="PZN74948.1"/>
    <property type="molecule type" value="Genomic_DNA"/>
</dbReference>
<reference evidence="11 12" key="1">
    <citation type="journal article" date="2018" name="Aquat. Microb. Ecol.">
        <title>Gammaproteobacterial methanotrophs dominate.</title>
        <authorList>
            <person name="Rissanen A.J."/>
            <person name="Saarenheimo J."/>
            <person name="Tiirola M."/>
            <person name="Peura S."/>
            <person name="Aalto S.L."/>
            <person name="Karvinen A."/>
            <person name="Nykanen H."/>
        </authorList>
    </citation>
    <scope>NUCLEOTIDE SEQUENCE [LARGE SCALE GENOMIC DNA]</scope>
    <source>
        <strain evidence="11">AMbin10</strain>
    </source>
</reference>
<dbReference type="GO" id="GO:0005737">
    <property type="term" value="C:cytoplasm"/>
    <property type="evidence" value="ECO:0007669"/>
    <property type="project" value="UniProtKB-ARBA"/>
</dbReference>
<keyword evidence="4 9" id="KW-0645">Protease</keyword>
<evidence type="ECO:0000256" key="9">
    <source>
        <dbReference type="RuleBase" id="RU004386"/>
    </source>
</evidence>
<comment type="caution">
    <text evidence="11">The sequence shown here is derived from an EMBL/GenBank/DDBJ whole genome shotgun (WGS) entry which is preliminary data.</text>
</comment>
<dbReference type="GO" id="GO:0004177">
    <property type="term" value="F:aminopeptidase activity"/>
    <property type="evidence" value="ECO:0007669"/>
    <property type="project" value="UniProtKB-KW"/>
</dbReference>
<keyword evidence="7 9" id="KW-0862">Zinc</keyword>
<evidence type="ECO:0000256" key="1">
    <source>
        <dbReference type="ARBA" id="ARBA00001947"/>
    </source>
</evidence>
<organism evidence="11 12">
    <name type="scientific">Candidatus Methylumidiphilus alinenensis</name>
    <dbReference type="NCBI Taxonomy" id="2202197"/>
    <lineage>
        <taxon>Bacteria</taxon>
        <taxon>Pseudomonadati</taxon>
        <taxon>Pseudomonadota</taxon>
        <taxon>Gammaproteobacteria</taxon>
        <taxon>Methylococcales</taxon>
        <taxon>Candidatus Methylumidiphilus</taxon>
    </lineage>
</organism>
<dbReference type="Gene3D" id="3.40.630.10">
    <property type="entry name" value="Zn peptidases"/>
    <property type="match status" value="1"/>
</dbReference>
<evidence type="ECO:0000256" key="4">
    <source>
        <dbReference type="ARBA" id="ARBA00022670"/>
    </source>
</evidence>
<keyword evidence="5 9" id="KW-0479">Metal-binding</keyword>
<evidence type="ECO:0000256" key="5">
    <source>
        <dbReference type="ARBA" id="ARBA00022723"/>
    </source>
</evidence>
<dbReference type="InterPro" id="IPR023358">
    <property type="entry name" value="Peptidase_M18_dom2"/>
</dbReference>
<dbReference type="EC" id="3.4.11.-" evidence="10"/>
<dbReference type="Gene3D" id="2.30.250.10">
    <property type="entry name" value="Aminopeptidase i, Domain 2"/>
    <property type="match status" value="1"/>
</dbReference>
<dbReference type="GO" id="GO:0006508">
    <property type="term" value="P:proteolysis"/>
    <property type="evidence" value="ECO:0007669"/>
    <property type="project" value="UniProtKB-KW"/>
</dbReference>
<evidence type="ECO:0000313" key="12">
    <source>
        <dbReference type="Proteomes" id="UP000249396"/>
    </source>
</evidence>
<dbReference type="SUPFAM" id="SSF101821">
    <property type="entry name" value="Aminopeptidase/glucanase lid domain"/>
    <property type="match status" value="1"/>
</dbReference>
<evidence type="ECO:0000313" key="11">
    <source>
        <dbReference type="EMBL" id="PZN74948.1"/>
    </source>
</evidence>
<evidence type="ECO:0000256" key="2">
    <source>
        <dbReference type="ARBA" id="ARBA00008290"/>
    </source>
</evidence>
<dbReference type="Proteomes" id="UP000249396">
    <property type="component" value="Unassembled WGS sequence"/>
</dbReference>
<evidence type="ECO:0000256" key="8">
    <source>
        <dbReference type="ARBA" id="ARBA00023049"/>
    </source>
</evidence>
<keyword evidence="3 9" id="KW-0031">Aminopeptidase</keyword>
<accession>A0A2W4R488</accession>
<dbReference type="NCBIfam" id="NF002759">
    <property type="entry name" value="PRK02813.1"/>
    <property type="match status" value="1"/>
</dbReference>
<proteinExistence type="inferred from homology"/>
<dbReference type="GO" id="GO:0008237">
    <property type="term" value="F:metallopeptidase activity"/>
    <property type="evidence" value="ECO:0007669"/>
    <property type="project" value="UniProtKB-KW"/>
</dbReference>
<comment type="cofactor">
    <cofactor evidence="1 10">
        <name>Zn(2+)</name>
        <dbReference type="ChEBI" id="CHEBI:29105"/>
    </cofactor>
</comment>
<dbReference type="SUPFAM" id="SSF53187">
    <property type="entry name" value="Zn-dependent exopeptidases"/>
    <property type="match status" value="1"/>
</dbReference>
<gene>
    <name evidence="11" type="ORF">DM484_19985</name>
</gene>
<dbReference type="AlphaFoldDB" id="A0A2W4R488"/>
<dbReference type="PANTHER" id="PTHR28570">
    <property type="entry name" value="ASPARTYL AMINOPEPTIDASE"/>
    <property type="match status" value="1"/>
</dbReference>
<keyword evidence="6 9" id="KW-0378">Hydrolase</keyword>
<evidence type="ECO:0000256" key="7">
    <source>
        <dbReference type="ARBA" id="ARBA00022833"/>
    </source>
</evidence>
<dbReference type="InterPro" id="IPR001948">
    <property type="entry name" value="Peptidase_M18"/>
</dbReference>
<protein>
    <recommendedName>
        <fullName evidence="10">M18 family aminopeptidase</fullName>
        <ecNumber evidence="10">3.4.11.-</ecNumber>
    </recommendedName>
</protein>
<evidence type="ECO:0000256" key="6">
    <source>
        <dbReference type="ARBA" id="ARBA00022801"/>
    </source>
</evidence>
<keyword evidence="8 9" id="KW-0482">Metalloprotease</keyword>
<dbReference type="Pfam" id="PF02127">
    <property type="entry name" value="Peptidase_M18"/>
    <property type="match status" value="1"/>
</dbReference>
<dbReference type="GO" id="GO:0008270">
    <property type="term" value="F:zinc ion binding"/>
    <property type="evidence" value="ECO:0007669"/>
    <property type="project" value="InterPro"/>
</dbReference>
<dbReference type="PANTHER" id="PTHR28570:SF3">
    <property type="entry name" value="ASPARTYL AMINOPEPTIDASE"/>
    <property type="match status" value="1"/>
</dbReference>
<evidence type="ECO:0000256" key="10">
    <source>
        <dbReference type="RuleBase" id="RU004387"/>
    </source>
</evidence>
<sequence length="431" mass="47144">MIVTQEARTQAQELLDFIDASPSPWHVAATVAQRLESQGFEALREEEGWQLESGGRYFVVRGGSSVIAFVMGTQTPDWTGFRVIGAHTDSPGLRLKPRAPFAAEPMACLGVEVYGGPILATFTDRDLSLAGRIVVRRKKGVQTRLVRFSHPLVRLPNLAIHMNRNVNEDGLKLNKQTELPLLLGNLLEAFSPAEQFRSLLAHLAGVEEDAIINGEFHVYDTQQGVFWGVHEEFIANSQLDNLSSCHASLSALLSTNEPEATCICALFDHEEIGSESAQGAGGTFLSDVLQRIASGLDRDTLGQAMARSFFISADMAHAYHPNFPSAYEPAHKIRVNGGPVIKTNACQRYATNAESEAYFIALCECAGVPWQQYAHRTDLGCGSTIGPIVASRLGMRCVDVGNPMWAMHSARESAGTVDHSLMIRVMQRFFS</sequence>